<evidence type="ECO:0000313" key="2">
    <source>
        <dbReference type="Proteomes" id="UP000176493"/>
    </source>
</evidence>
<dbReference type="Proteomes" id="UP000176493">
    <property type="component" value="Unassembled WGS sequence"/>
</dbReference>
<dbReference type="InterPro" id="IPR013368">
    <property type="entry name" value="YecD_YerC"/>
</dbReference>
<evidence type="ECO:0008006" key="3">
    <source>
        <dbReference type="Google" id="ProtNLM"/>
    </source>
</evidence>
<dbReference type="InterPro" id="IPR000831">
    <property type="entry name" value="Trp_repress"/>
</dbReference>
<reference evidence="1 2" key="1">
    <citation type="journal article" date="2016" name="Nat. Commun.">
        <title>Thousands of microbial genomes shed light on interconnected biogeochemical processes in an aquifer system.</title>
        <authorList>
            <person name="Anantharaman K."/>
            <person name="Brown C.T."/>
            <person name="Hug L.A."/>
            <person name="Sharon I."/>
            <person name="Castelle C.J."/>
            <person name="Probst A.J."/>
            <person name="Thomas B.C."/>
            <person name="Singh A."/>
            <person name="Wilkins M.J."/>
            <person name="Karaoz U."/>
            <person name="Brodie E.L."/>
            <person name="Williams K.H."/>
            <person name="Hubbard S.S."/>
            <person name="Banfield J.F."/>
        </authorList>
    </citation>
    <scope>NUCLEOTIDE SEQUENCE [LARGE SCALE GENOMIC DNA]</scope>
</reference>
<dbReference type="GO" id="GO:0043565">
    <property type="term" value="F:sequence-specific DNA binding"/>
    <property type="evidence" value="ECO:0007669"/>
    <property type="project" value="InterPro"/>
</dbReference>
<gene>
    <name evidence="1" type="ORF">A2W52_03600</name>
</gene>
<name>A0A1G2MI57_9BACT</name>
<dbReference type="PANTHER" id="PTHR40080:SF1">
    <property type="entry name" value="TRPR-LIKE PROTEIN YERC_YECD"/>
    <property type="match status" value="1"/>
</dbReference>
<protein>
    <recommendedName>
        <fullName evidence="3">TrpR like protein, YerC/YecD</fullName>
    </recommendedName>
</protein>
<dbReference type="AlphaFoldDB" id="A0A1G2MI57"/>
<dbReference type="NCBIfam" id="TIGR02531">
    <property type="entry name" value="yecD_yerC"/>
    <property type="match status" value="1"/>
</dbReference>
<accession>A0A1G2MI57</accession>
<proteinExistence type="predicted"/>
<dbReference type="SUPFAM" id="SSF48295">
    <property type="entry name" value="TrpR-like"/>
    <property type="match status" value="1"/>
</dbReference>
<evidence type="ECO:0000313" key="1">
    <source>
        <dbReference type="EMBL" id="OHA23558.1"/>
    </source>
</evidence>
<dbReference type="InterPro" id="IPR010921">
    <property type="entry name" value="Trp_repressor/repl_initiator"/>
</dbReference>
<dbReference type="PANTHER" id="PTHR40080">
    <property type="entry name" value="LMO1763 PROTEIN"/>
    <property type="match status" value="1"/>
</dbReference>
<dbReference type="Gene3D" id="1.10.1270.10">
    <property type="entry name" value="TrpR-like"/>
    <property type="match status" value="1"/>
</dbReference>
<sequence length="78" mass="9044">MRDSREMKAFLRDLLTESEIIEFAKRFYAARAIAGSTHYAAIEEATGLSSRTIARVKKWYKHGQGGYQLAVKRWKHQI</sequence>
<dbReference type="EMBL" id="MHRJ01000003">
    <property type="protein sequence ID" value="OHA23558.1"/>
    <property type="molecule type" value="Genomic_DNA"/>
</dbReference>
<dbReference type="GO" id="GO:0003700">
    <property type="term" value="F:DNA-binding transcription factor activity"/>
    <property type="evidence" value="ECO:0007669"/>
    <property type="project" value="InterPro"/>
</dbReference>
<comment type="caution">
    <text evidence="1">The sequence shown here is derived from an EMBL/GenBank/DDBJ whole genome shotgun (WGS) entry which is preliminary data.</text>
</comment>
<dbReference type="Pfam" id="PF01371">
    <property type="entry name" value="Trp_repressor"/>
    <property type="match status" value="1"/>
</dbReference>
<dbReference type="InterPro" id="IPR038116">
    <property type="entry name" value="TrpR-like_sf"/>
</dbReference>
<organism evidence="1 2">
    <name type="scientific">Candidatus Taylorbacteria bacterium RIFCSPHIGHO2_02_49_25</name>
    <dbReference type="NCBI Taxonomy" id="1802305"/>
    <lineage>
        <taxon>Bacteria</taxon>
        <taxon>Candidatus Tayloriibacteriota</taxon>
    </lineage>
</organism>